<dbReference type="InterPro" id="IPR029052">
    <property type="entry name" value="Metallo-depent_PP-like"/>
</dbReference>
<dbReference type="InterPro" id="IPR004843">
    <property type="entry name" value="Calcineurin-like_PHP"/>
</dbReference>
<feature type="domain" description="Calcineurin-like phosphoesterase" evidence="2">
    <location>
        <begin position="184"/>
        <end position="350"/>
    </location>
</feature>
<keyword evidence="1" id="KW-1133">Transmembrane helix</keyword>
<feature type="transmembrane region" description="Helical" evidence="1">
    <location>
        <begin position="140"/>
        <end position="160"/>
    </location>
</feature>
<evidence type="ECO:0000259" key="2">
    <source>
        <dbReference type="Pfam" id="PF00149"/>
    </source>
</evidence>
<dbReference type="STRING" id="1390249.BHU72_07570"/>
<dbReference type="AlphaFoldDB" id="A0A1E5L423"/>
<feature type="transmembrane region" description="Helical" evidence="1">
    <location>
        <begin position="36"/>
        <end position="55"/>
    </location>
</feature>
<evidence type="ECO:0000313" key="4">
    <source>
        <dbReference type="Proteomes" id="UP000095255"/>
    </source>
</evidence>
<organism evidence="3 4">
    <name type="scientific">Desulfuribacillus stibiiarsenatis</name>
    <dbReference type="NCBI Taxonomy" id="1390249"/>
    <lineage>
        <taxon>Bacteria</taxon>
        <taxon>Bacillati</taxon>
        <taxon>Bacillota</taxon>
        <taxon>Desulfuribacillia</taxon>
        <taxon>Desulfuribacillales</taxon>
        <taxon>Desulfuribacillaceae</taxon>
        <taxon>Desulfuribacillus</taxon>
    </lineage>
</organism>
<accession>A0A1E5L423</accession>
<keyword evidence="4" id="KW-1185">Reference proteome</keyword>
<reference evidence="3 4" key="1">
    <citation type="submission" date="2016-09" db="EMBL/GenBank/DDBJ databases">
        <title>Desulfuribacillus arsenicus sp. nov., an obligately anaerobic, dissimilatory arsenic- and antimonate-reducing bacterium isolated from anoxic sediments.</title>
        <authorList>
            <person name="Abin C.A."/>
            <person name="Hollibaugh J.T."/>
        </authorList>
    </citation>
    <scope>NUCLEOTIDE SEQUENCE [LARGE SCALE GENOMIC DNA]</scope>
    <source>
        <strain evidence="3 4">MLFW-2</strain>
    </source>
</reference>
<keyword evidence="1" id="KW-0812">Transmembrane</keyword>
<dbReference type="PANTHER" id="PTHR31302">
    <property type="entry name" value="TRANSMEMBRANE PROTEIN WITH METALLOPHOSPHOESTERASE DOMAIN-RELATED"/>
    <property type="match status" value="1"/>
</dbReference>
<protein>
    <recommendedName>
        <fullName evidence="2">Calcineurin-like phosphoesterase domain-containing protein</fullName>
    </recommendedName>
</protein>
<gene>
    <name evidence="3" type="ORF">BHU72_07570</name>
</gene>
<dbReference type="Pfam" id="PF00149">
    <property type="entry name" value="Metallophos"/>
    <property type="match status" value="1"/>
</dbReference>
<proteinExistence type="predicted"/>
<evidence type="ECO:0000313" key="3">
    <source>
        <dbReference type="EMBL" id="OEH84689.1"/>
    </source>
</evidence>
<dbReference type="GO" id="GO:0016787">
    <property type="term" value="F:hydrolase activity"/>
    <property type="evidence" value="ECO:0007669"/>
    <property type="project" value="InterPro"/>
</dbReference>
<dbReference type="InterPro" id="IPR051158">
    <property type="entry name" value="Metallophosphoesterase_sf"/>
</dbReference>
<feature type="transmembrane region" description="Helical" evidence="1">
    <location>
        <begin position="6"/>
        <end position="24"/>
    </location>
</feature>
<comment type="caution">
    <text evidence="3">The sequence shown here is derived from an EMBL/GenBank/DDBJ whole genome shotgun (WGS) entry which is preliminary data.</text>
</comment>
<dbReference type="EMBL" id="MJAT01000036">
    <property type="protein sequence ID" value="OEH84689.1"/>
    <property type="molecule type" value="Genomic_DNA"/>
</dbReference>
<evidence type="ECO:0000256" key="1">
    <source>
        <dbReference type="SAM" id="Phobius"/>
    </source>
</evidence>
<sequence>MFFVVVTIVLGFNLGWYLLSDWWLRKELHSYPKARRYSRIALVIWMFIVFVPIVSQLVGLGNPLEYGPWIWTSVLYLWMGAILFWMLGLAIIGIPTWGFLRYYDRKNRKQVTHSEQMQATEVLESTAQDNILSRRQVLKLGLVAAPPLLVGSTAIATVFAKDRLNVRYIDLPVRNLPHDLEGYTITHLSDTHVGIVTGRERIENIVNTANQLKSNMTVVTGDILDNNFEYMPDLVDTIGQLKADHGVHLCIGNHDKIHNANEWITTVRNAGMDLLLDESIVIDTGGTPIKLLGIDYSRQEADDYRNIRKADEHVNTPENGLKILLAHHPHAFDPASEADIPITLAGHTHGGQIAIRIGEEYELFNAGNYLFRYVDGIYRKEQGNSLYVHRGSGDWFPLRAGVPTEVVQIRLVREET</sequence>
<dbReference type="Proteomes" id="UP000095255">
    <property type="component" value="Unassembled WGS sequence"/>
</dbReference>
<dbReference type="Gene3D" id="3.60.21.10">
    <property type="match status" value="1"/>
</dbReference>
<dbReference type="PANTHER" id="PTHR31302:SF0">
    <property type="entry name" value="TRANSMEMBRANE PROTEIN WITH METALLOPHOSPHOESTERASE DOMAIN"/>
    <property type="match status" value="1"/>
</dbReference>
<name>A0A1E5L423_9FIRM</name>
<dbReference type="SUPFAM" id="SSF56300">
    <property type="entry name" value="Metallo-dependent phosphatases"/>
    <property type="match status" value="1"/>
</dbReference>
<keyword evidence="1" id="KW-0472">Membrane</keyword>
<feature type="transmembrane region" description="Helical" evidence="1">
    <location>
        <begin position="75"/>
        <end position="100"/>
    </location>
</feature>